<evidence type="ECO:0000256" key="2">
    <source>
        <dbReference type="ARBA" id="ARBA00022475"/>
    </source>
</evidence>
<dbReference type="AlphaFoldDB" id="A0A6G7VNU8"/>
<evidence type="ECO:0000313" key="8">
    <source>
        <dbReference type="Proteomes" id="UP000500791"/>
    </source>
</evidence>
<protein>
    <submittedName>
        <fullName evidence="7">Cytochrome c oxidase assembly protein</fullName>
    </submittedName>
</protein>
<comment type="subcellular location">
    <subcellularLocation>
        <location evidence="1">Cell membrane</location>
        <topology evidence="1">Multi-pass membrane protein</topology>
    </subcellularLocation>
</comment>
<dbReference type="Proteomes" id="UP000500791">
    <property type="component" value="Chromosome"/>
</dbReference>
<organism evidence="7 8">
    <name type="scientific">Pontivivens nitratireducens</name>
    <dbReference type="NCBI Taxonomy" id="2758038"/>
    <lineage>
        <taxon>Bacteria</taxon>
        <taxon>Pseudomonadati</taxon>
        <taxon>Pseudomonadota</taxon>
        <taxon>Alphaproteobacteria</taxon>
        <taxon>Rhodobacterales</taxon>
        <taxon>Paracoccaceae</taxon>
        <taxon>Pontivivens</taxon>
    </lineage>
</organism>
<keyword evidence="5 6" id="KW-0472">Membrane</keyword>
<feature type="transmembrane region" description="Helical" evidence="6">
    <location>
        <begin position="122"/>
        <end position="143"/>
    </location>
</feature>
<feature type="transmembrane region" description="Helical" evidence="6">
    <location>
        <begin position="155"/>
        <end position="182"/>
    </location>
</feature>
<keyword evidence="4 6" id="KW-1133">Transmembrane helix</keyword>
<sequence>MNAIYCGPAPLPQEIWGSWNFDPVLLLALVGLGVTLRREPAGIAAVALLFLAFVSPLCALSSALFSARVVHHVILIVGAAPLLALVSQHRVRSGVALPFAVSTIILWLWHHPVAYDLALSNVAVYWLMQLSLLGSAIWFWKAVYTAEVSPVERFLFVLFSFAQMGMLGAVLTFAPTALYAAHSIAPFDWGLTPLRDQQLGGLIMWVPAGVPYAAIAALLARRSWGRLKEDMACRTGS</sequence>
<keyword evidence="2" id="KW-1003">Cell membrane</keyword>
<dbReference type="KEGG" id="mon:G8E03_12220"/>
<reference evidence="7 8" key="1">
    <citation type="submission" date="2020-03" db="EMBL/GenBank/DDBJ databases">
        <title>Complete genome sequence of Monaibacterium sp. ALG8 with diverse plasmids.</title>
        <authorList>
            <person name="Sun C."/>
        </authorList>
    </citation>
    <scope>NUCLEOTIDE SEQUENCE [LARGE SCALE GENOMIC DNA]</scope>
    <source>
        <strain evidence="7 8">ALG8</strain>
    </source>
</reference>
<dbReference type="GO" id="GO:0005886">
    <property type="term" value="C:plasma membrane"/>
    <property type="evidence" value="ECO:0007669"/>
    <property type="project" value="UniProtKB-SubCell"/>
</dbReference>
<keyword evidence="8" id="KW-1185">Reference proteome</keyword>
<evidence type="ECO:0000256" key="3">
    <source>
        <dbReference type="ARBA" id="ARBA00022692"/>
    </source>
</evidence>
<feature type="transmembrane region" description="Helical" evidence="6">
    <location>
        <begin position="69"/>
        <end position="86"/>
    </location>
</feature>
<evidence type="ECO:0000256" key="1">
    <source>
        <dbReference type="ARBA" id="ARBA00004651"/>
    </source>
</evidence>
<dbReference type="EMBL" id="CP049811">
    <property type="protein sequence ID" value="QIK41467.1"/>
    <property type="molecule type" value="Genomic_DNA"/>
</dbReference>
<evidence type="ECO:0000256" key="5">
    <source>
        <dbReference type="ARBA" id="ARBA00023136"/>
    </source>
</evidence>
<feature type="transmembrane region" description="Helical" evidence="6">
    <location>
        <begin position="18"/>
        <end position="36"/>
    </location>
</feature>
<evidence type="ECO:0000313" key="7">
    <source>
        <dbReference type="EMBL" id="QIK41467.1"/>
    </source>
</evidence>
<evidence type="ECO:0000256" key="6">
    <source>
        <dbReference type="SAM" id="Phobius"/>
    </source>
</evidence>
<feature type="transmembrane region" description="Helical" evidence="6">
    <location>
        <begin position="43"/>
        <end position="63"/>
    </location>
</feature>
<keyword evidence="3 6" id="KW-0812">Transmembrane</keyword>
<evidence type="ECO:0000256" key="4">
    <source>
        <dbReference type="ARBA" id="ARBA00022989"/>
    </source>
</evidence>
<dbReference type="RefSeq" id="WP_166192304.1">
    <property type="nucleotide sequence ID" value="NZ_CP049811.1"/>
</dbReference>
<dbReference type="InterPro" id="IPR019108">
    <property type="entry name" value="Caa3_assmbl_CtaG-rel"/>
</dbReference>
<dbReference type="Pfam" id="PF09678">
    <property type="entry name" value="Caa3_CtaG"/>
    <property type="match status" value="1"/>
</dbReference>
<feature type="transmembrane region" description="Helical" evidence="6">
    <location>
        <begin position="93"/>
        <end position="110"/>
    </location>
</feature>
<accession>A0A6G7VNU8</accession>
<name>A0A6G7VNU8_9RHOB</name>
<feature type="transmembrane region" description="Helical" evidence="6">
    <location>
        <begin position="202"/>
        <end position="220"/>
    </location>
</feature>
<gene>
    <name evidence="7" type="ORF">G8E03_12220</name>
</gene>
<proteinExistence type="predicted"/>